<organism evidence="4 5">
    <name type="scientific">Littorina saxatilis</name>
    <dbReference type="NCBI Taxonomy" id="31220"/>
    <lineage>
        <taxon>Eukaryota</taxon>
        <taxon>Metazoa</taxon>
        <taxon>Spiralia</taxon>
        <taxon>Lophotrochozoa</taxon>
        <taxon>Mollusca</taxon>
        <taxon>Gastropoda</taxon>
        <taxon>Caenogastropoda</taxon>
        <taxon>Littorinimorpha</taxon>
        <taxon>Littorinoidea</taxon>
        <taxon>Littorinidae</taxon>
        <taxon>Littorina</taxon>
    </lineage>
</organism>
<feature type="compositionally biased region" description="Low complexity" evidence="1">
    <location>
        <begin position="472"/>
        <end position="522"/>
    </location>
</feature>
<evidence type="ECO:0000256" key="2">
    <source>
        <dbReference type="SAM" id="Phobius"/>
    </source>
</evidence>
<dbReference type="SMART" id="SM00034">
    <property type="entry name" value="CLECT"/>
    <property type="match status" value="1"/>
</dbReference>
<dbReference type="Pfam" id="PF00059">
    <property type="entry name" value="Lectin_C"/>
    <property type="match status" value="1"/>
</dbReference>
<dbReference type="Gene3D" id="3.10.100.10">
    <property type="entry name" value="Mannose-Binding Protein A, subunit A"/>
    <property type="match status" value="1"/>
</dbReference>
<feature type="region of interest" description="Disordered" evidence="1">
    <location>
        <begin position="236"/>
        <end position="272"/>
    </location>
</feature>
<dbReference type="PROSITE" id="PS50041">
    <property type="entry name" value="C_TYPE_LECTIN_2"/>
    <property type="match status" value="1"/>
</dbReference>
<dbReference type="CDD" id="cd00037">
    <property type="entry name" value="CLECT"/>
    <property type="match status" value="1"/>
</dbReference>
<gene>
    <name evidence="4" type="ORF">V1264_001739</name>
</gene>
<feature type="region of interest" description="Disordered" evidence="1">
    <location>
        <begin position="468"/>
        <end position="522"/>
    </location>
</feature>
<dbReference type="Proteomes" id="UP001374579">
    <property type="component" value="Unassembled WGS sequence"/>
</dbReference>
<dbReference type="PANTHER" id="PTHR45784">
    <property type="entry name" value="C-TYPE LECTIN DOMAIN FAMILY 20 MEMBER A-RELATED"/>
    <property type="match status" value="1"/>
</dbReference>
<evidence type="ECO:0000313" key="5">
    <source>
        <dbReference type="Proteomes" id="UP001374579"/>
    </source>
</evidence>
<dbReference type="AlphaFoldDB" id="A0AAN9C1V2"/>
<evidence type="ECO:0000313" key="4">
    <source>
        <dbReference type="EMBL" id="KAK7115973.1"/>
    </source>
</evidence>
<dbReference type="SUPFAM" id="SSF56436">
    <property type="entry name" value="C-type lectin-like"/>
    <property type="match status" value="1"/>
</dbReference>
<proteinExistence type="predicted"/>
<dbReference type="InterPro" id="IPR016187">
    <property type="entry name" value="CTDL_fold"/>
</dbReference>
<feature type="transmembrane region" description="Helical" evidence="2">
    <location>
        <begin position="588"/>
        <end position="615"/>
    </location>
</feature>
<reference evidence="4 5" key="1">
    <citation type="submission" date="2024-02" db="EMBL/GenBank/DDBJ databases">
        <title>Chromosome-scale genome assembly of the rough periwinkle Littorina saxatilis.</title>
        <authorList>
            <person name="De Jode A."/>
            <person name="Faria R."/>
            <person name="Formenti G."/>
            <person name="Sims Y."/>
            <person name="Smith T.P."/>
            <person name="Tracey A."/>
            <person name="Wood J.M.D."/>
            <person name="Zagrodzka Z.B."/>
            <person name="Johannesson K."/>
            <person name="Butlin R.K."/>
            <person name="Leder E.H."/>
        </authorList>
    </citation>
    <scope>NUCLEOTIDE SEQUENCE [LARGE SCALE GENOMIC DNA]</scope>
    <source>
        <strain evidence="4">Snail1</strain>
        <tissue evidence="4">Muscle</tissue>
    </source>
</reference>
<keyword evidence="2" id="KW-0472">Membrane</keyword>
<accession>A0AAN9C1V2</accession>
<dbReference type="EMBL" id="JBAMIC010000001">
    <property type="protein sequence ID" value="KAK7115973.1"/>
    <property type="molecule type" value="Genomic_DNA"/>
</dbReference>
<evidence type="ECO:0000256" key="1">
    <source>
        <dbReference type="SAM" id="MobiDB-lite"/>
    </source>
</evidence>
<dbReference type="InterPro" id="IPR001304">
    <property type="entry name" value="C-type_lectin-like"/>
</dbReference>
<name>A0AAN9C1V2_9CAEN</name>
<keyword evidence="2" id="KW-1133">Transmembrane helix</keyword>
<sequence length="627" mass="68400">MALTDLLFHMLMPRIYDIIIMMSLLSSVCSVVTIPSKASHQAKKLVYYDNGGTWYDADRVCRATGGYLVLIDGPEIVEKLKKLQENNNFYKFWTGMVRQDDGEFYSQDDACSPISKTSWSWKNRDDATRSYEQCVFVDDGKDFSWSTEKCDNGRNFMCEHDTNGTCSFQMTSVSLASLPVSNASMALCQATCRQMIGCFATAPSGHATLPPFTHCLFVVTGDDSNPMAANDCPYEYEEDTETKAEGFPRPPSGDPDGDPVDCVPGNTTRSSVTGQRSLSEFVQEFNNRTHILITPSPVVETAQVTLTPDVQMAYVTLSPNIVTDYVTLTPDTEFAYVTLTPDVVTAYVTLTPSTMNEVVTSTVQEMVTTTVEQVMTSTVRKMTTTTLTTLVGQSCSQSKVTTTASKAIMLSPALTQTVTRTQTHVVNETESHVMNVTETHKVTQTQTQVVTQTQTTTATATVAMNPTTCVQPSSSVLPDISPSFSSSSGNNTGNNDNNGNNNNGNNGNNGQNTIDDSGSNEISGNDNNIIIIDNCGNSSSPNMTKTEKEVEEELEALVKELKVNPVNVSRSRRKKESAPDERKSAQSLGAVAVVVMVVGVVLLVLVDGSTLFCYIHRLVRVRHDENS</sequence>
<protein>
    <recommendedName>
        <fullName evidence="3">C-type lectin domain-containing protein</fullName>
    </recommendedName>
</protein>
<keyword evidence="5" id="KW-1185">Reference proteome</keyword>
<comment type="caution">
    <text evidence="4">The sequence shown here is derived from an EMBL/GenBank/DDBJ whole genome shotgun (WGS) entry which is preliminary data.</text>
</comment>
<feature type="domain" description="C-type lectin" evidence="3">
    <location>
        <begin position="53"/>
        <end position="159"/>
    </location>
</feature>
<dbReference type="PANTHER" id="PTHR45784:SF3">
    <property type="entry name" value="C-TYPE LECTIN DOMAIN FAMILY 4 MEMBER K-LIKE-RELATED"/>
    <property type="match status" value="1"/>
</dbReference>
<evidence type="ECO:0000259" key="3">
    <source>
        <dbReference type="PROSITE" id="PS50041"/>
    </source>
</evidence>
<dbReference type="InterPro" id="IPR016186">
    <property type="entry name" value="C-type_lectin-like/link_sf"/>
</dbReference>
<keyword evidence="2" id="KW-0812">Transmembrane</keyword>